<dbReference type="SUPFAM" id="SSF49764">
    <property type="entry name" value="HSP20-like chaperones"/>
    <property type="match status" value="1"/>
</dbReference>
<reference evidence="2 3" key="1">
    <citation type="journal article" date="2021" name="Elife">
        <title>Chloroplast acquisition without the gene transfer in kleptoplastic sea slugs, Plakobranchus ocellatus.</title>
        <authorList>
            <person name="Maeda T."/>
            <person name="Takahashi S."/>
            <person name="Yoshida T."/>
            <person name="Shimamura S."/>
            <person name="Takaki Y."/>
            <person name="Nagai Y."/>
            <person name="Toyoda A."/>
            <person name="Suzuki Y."/>
            <person name="Arimoto A."/>
            <person name="Ishii H."/>
            <person name="Satoh N."/>
            <person name="Nishiyama T."/>
            <person name="Hasebe M."/>
            <person name="Maruyama T."/>
            <person name="Minagawa J."/>
            <person name="Obokata J."/>
            <person name="Shigenobu S."/>
        </authorList>
    </citation>
    <scope>NUCLEOTIDE SEQUENCE [LARGE SCALE GENOMIC DNA]</scope>
</reference>
<keyword evidence="3" id="KW-1185">Reference proteome</keyword>
<dbReference type="Pfam" id="PF04969">
    <property type="entry name" value="CS"/>
    <property type="match status" value="1"/>
</dbReference>
<name>A0AAV4E361_9GAST</name>
<gene>
    <name evidence="2" type="ORF">PoB_007716400</name>
</gene>
<dbReference type="Gene3D" id="2.60.40.790">
    <property type="match status" value="1"/>
</dbReference>
<evidence type="ECO:0000259" key="1">
    <source>
        <dbReference type="Pfam" id="PF04969"/>
    </source>
</evidence>
<organism evidence="2 3">
    <name type="scientific">Plakobranchus ocellatus</name>
    <dbReference type="NCBI Taxonomy" id="259542"/>
    <lineage>
        <taxon>Eukaryota</taxon>
        <taxon>Metazoa</taxon>
        <taxon>Spiralia</taxon>
        <taxon>Lophotrochozoa</taxon>
        <taxon>Mollusca</taxon>
        <taxon>Gastropoda</taxon>
        <taxon>Heterobranchia</taxon>
        <taxon>Euthyneura</taxon>
        <taxon>Panpulmonata</taxon>
        <taxon>Sacoglossa</taxon>
        <taxon>Placobranchoidea</taxon>
        <taxon>Plakobranchidae</taxon>
        <taxon>Plakobranchus</taxon>
    </lineage>
</organism>
<evidence type="ECO:0000313" key="2">
    <source>
        <dbReference type="EMBL" id="GFO50659.1"/>
    </source>
</evidence>
<dbReference type="EMBL" id="BLXT01008617">
    <property type="protein sequence ID" value="GFO50659.1"/>
    <property type="molecule type" value="Genomic_DNA"/>
</dbReference>
<evidence type="ECO:0000313" key="3">
    <source>
        <dbReference type="Proteomes" id="UP000735302"/>
    </source>
</evidence>
<proteinExistence type="predicted"/>
<dbReference type="AlphaFoldDB" id="A0AAV4E361"/>
<dbReference type="InterPro" id="IPR008978">
    <property type="entry name" value="HSP20-like_chaperone"/>
</dbReference>
<sequence>MTDYKVINYELGEIYSSDLDKEIVIVSFICYKLSPSDDKHLPKEGTCNVKFFPDRQSFEVEFVFEDTKKKTKTKYEGKIRQLPSKIIPERSTWTIEKGKIVVKLCKEDKNCDWTPMVRFRGLDQLDDEEFP</sequence>
<dbReference type="Proteomes" id="UP000735302">
    <property type="component" value="Unassembled WGS sequence"/>
</dbReference>
<feature type="domain" description="CS" evidence="1">
    <location>
        <begin position="66"/>
        <end position="106"/>
    </location>
</feature>
<protein>
    <recommendedName>
        <fullName evidence="1">CS domain-containing protein</fullName>
    </recommendedName>
</protein>
<accession>A0AAV4E361</accession>
<comment type="caution">
    <text evidence="2">The sequence shown here is derived from an EMBL/GenBank/DDBJ whole genome shotgun (WGS) entry which is preliminary data.</text>
</comment>
<dbReference type="InterPro" id="IPR007052">
    <property type="entry name" value="CS_dom"/>
</dbReference>